<dbReference type="InterPro" id="IPR013249">
    <property type="entry name" value="RNA_pol_sigma70_r4_t2"/>
</dbReference>
<dbReference type="InterPro" id="IPR013325">
    <property type="entry name" value="RNA_pol_sigma_r2"/>
</dbReference>
<proteinExistence type="inferred from homology"/>
<dbReference type="InterPro" id="IPR013324">
    <property type="entry name" value="RNA_pol_sigma_r3/r4-like"/>
</dbReference>
<comment type="caution">
    <text evidence="9">The sequence shown here is derived from an EMBL/GenBank/DDBJ whole genome shotgun (WGS) entry which is preliminary data.</text>
</comment>
<dbReference type="AlphaFoldDB" id="A0A940DT43"/>
<dbReference type="Gene3D" id="1.10.1740.10">
    <property type="match status" value="1"/>
</dbReference>
<dbReference type="EMBL" id="JADILV010000079">
    <property type="protein sequence ID" value="MBO8484557.1"/>
    <property type="molecule type" value="Genomic_DNA"/>
</dbReference>
<feature type="domain" description="RNA polymerase sigma-70 region 2" evidence="7">
    <location>
        <begin position="27"/>
        <end position="93"/>
    </location>
</feature>
<dbReference type="NCBIfam" id="TIGR02937">
    <property type="entry name" value="sigma70-ECF"/>
    <property type="match status" value="1"/>
</dbReference>
<evidence type="ECO:0000256" key="4">
    <source>
        <dbReference type="ARBA" id="ARBA00023125"/>
    </source>
</evidence>
<dbReference type="Pfam" id="PF08281">
    <property type="entry name" value="Sigma70_r4_2"/>
    <property type="match status" value="1"/>
</dbReference>
<comment type="similarity">
    <text evidence="1 6">Belongs to the sigma-70 factor family. ECF subfamily.</text>
</comment>
<dbReference type="PANTHER" id="PTHR43133:SF8">
    <property type="entry name" value="RNA POLYMERASE SIGMA FACTOR HI_1459-RELATED"/>
    <property type="match status" value="1"/>
</dbReference>
<protein>
    <recommendedName>
        <fullName evidence="6">RNA polymerase sigma factor</fullName>
    </recommendedName>
</protein>
<dbReference type="GO" id="GO:0016987">
    <property type="term" value="F:sigma factor activity"/>
    <property type="evidence" value="ECO:0007669"/>
    <property type="project" value="UniProtKB-KW"/>
</dbReference>
<accession>A0A940DT43</accession>
<evidence type="ECO:0000256" key="2">
    <source>
        <dbReference type="ARBA" id="ARBA00023015"/>
    </source>
</evidence>
<dbReference type="GO" id="GO:0003677">
    <property type="term" value="F:DNA binding"/>
    <property type="evidence" value="ECO:0007669"/>
    <property type="project" value="UniProtKB-KW"/>
</dbReference>
<dbReference type="InterPro" id="IPR007627">
    <property type="entry name" value="RNA_pol_sigma70_r2"/>
</dbReference>
<dbReference type="SUPFAM" id="SSF88659">
    <property type="entry name" value="Sigma3 and sigma4 domains of RNA polymerase sigma factors"/>
    <property type="match status" value="1"/>
</dbReference>
<organism evidence="9 10">
    <name type="scientific">Candidatus Cryptobacteroides avicola</name>
    <dbReference type="NCBI Taxonomy" id="2840757"/>
    <lineage>
        <taxon>Bacteria</taxon>
        <taxon>Pseudomonadati</taxon>
        <taxon>Bacteroidota</taxon>
        <taxon>Bacteroidia</taxon>
        <taxon>Bacteroidales</taxon>
        <taxon>Candidatus Cryptobacteroides</taxon>
    </lineage>
</organism>
<dbReference type="GO" id="GO:0006352">
    <property type="term" value="P:DNA-templated transcription initiation"/>
    <property type="evidence" value="ECO:0007669"/>
    <property type="project" value="InterPro"/>
</dbReference>
<reference evidence="9" key="1">
    <citation type="submission" date="2020-10" db="EMBL/GenBank/DDBJ databases">
        <authorList>
            <person name="Gilroy R."/>
        </authorList>
    </citation>
    <scope>NUCLEOTIDE SEQUENCE</scope>
    <source>
        <strain evidence="9">G3-8215</strain>
    </source>
</reference>
<dbReference type="InterPro" id="IPR000838">
    <property type="entry name" value="RNA_pol_sigma70_ECF_CS"/>
</dbReference>
<dbReference type="PANTHER" id="PTHR43133">
    <property type="entry name" value="RNA POLYMERASE ECF-TYPE SIGMA FACTO"/>
    <property type="match status" value="1"/>
</dbReference>
<keyword evidence="4 6" id="KW-0238">DNA-binding</keyword>
<reference evidence="9" key="2">
    <citation type="journal article" date="2021" name="PeerJ">
        <title>Extensive microbial diversity within the chicken gut microbiome revealed by metagenomics and culture.</title>
        <authorList>
            <person name="Gilroy R."/>
            <person name="Ravi A."/>
            <person name="Getino M."/>
            <person name="Pursley I."/>
            <person name="Horton D.L."/>
            <person name="Alikhan N.F."/>
            <person name="Baker D."/>
            <person name="Gharbi K."/>
            <person name="Hall N."/>
            <person name="Watson M."/>
            <person name="Adriaenssens E.M."/>
            <person name="Foster-Nyarko E."/>
            <person name="Jarju S."/>
            <person name="Secka A."/>
            <person name="Antonio M."/>
            <person name="Oren A."/>
            <person name="Chaudhuri R.R."/>
            <person name="La Ragione R."/>
            <person name="Hildebrand F."/>
            <person name="Pallen M.J."/>
        </authorList>
    </citation>
    <scope>NUCLEOTIDE SEQUENCE</scope>
    <source>
        <strain evidence="9">G3-8215</strain>
    </source>
</reference>
<evidence type="ECO:0000259" key="7">
    <source>
        <dbReference type="Pfam" id="PF04542"/>
    </source>
</evidence>
<dbReference type="Proteomes" id="UP000725002">
    <property type="component" value="Unassembled WGS sequence"/>
</dbReference>
<dbReference type="InterPro" id="IPR039425">
    <property type="entry name" value="RNA_pol_sigma-70-like"/>
</dbReference>
<dbReference type="InterPro" id="IPR036388">
    <property type="entry name" value="WH-like_DNA-bd_sf"/>
</dbReference>
<evidence type="ECO:0000313" key="9">
    <source>
        <dbReference type="EMBL" id="MBO8484557.1"/>
    </source>
</evidence>
<dbReference type="PROSITE" id="PS01063">
    <property type="entry name" value="SIGMA70_ECF"/>
    <property type="match status" value="1"/>
</dbReference>
<dbReference type="Gene3D" id="1.10.10.10">
    <property type="entry name" value="Winged helix-like DNA-binding domain superfamily/Winged helix DNA-binding domain"/>
    <property type="match status" value="1"/>
</dbReference>
<sequence length="190" mass="21878">MADKTETDDALLMAAISGGDGNALRLLIRKYRPLVFRTALRIMCRSCEAEDITQDVFIKVWQQAGRYNGQSSLSTWLYRITANLSLDKLRRRKLIPSWISNGMSGKNGDRTEISAEDRLIASEEWEIFVKASEKLSPKQRMIFTLKEIEELDTEEVTRITGMNADQIKSNLYLARRTVRKIIMEYNHGKE</sequence>
<feature type="domain" description="RNA polymerase sigma factor 70 region 4 type 2" evidence="8">
    <location>
        <begin position="128"/>
        <end position="177"/>
    </location>
</feature>
<evidence type="ECO:0000313" key="10">
    <source>
        <dbReference type="Proteomes" id="UP000725002"/>
    </source>
</evidence>
<keyword evidence="5 6" id="KW-0804">Transcription</keyword>
<keyword evidence="3 6" id="KW-0731">Sigma factor</keyword>
<gene>
    <name evidence="9" type="ORF">IAB75_10680</name>
</gene>
<evidence type="ECO:0000256" key="5">
    <source>
        <dbReference type="ARBA" id="ARBA00023163"/>
    </source>
</evidence>
<evidence type="ECO:0000256" key="6">
    <source>
        <dbReference type="RuleBase" id="RU000716"/>
    </source>
</evidence>
<dbReference type="Pfam" id="PF04542">
    <property type="entry name" value="Sigma70_r2"/>
    <property type="match status" value="1"/>
</dbReference>
<evidence type="ECO:0000256" key="1">
    <source>
        <dbReference type="ARBA" id="ARBA00010641"/>
    </source>
</evidence>
<evidence type="ECO:0000256" key="3">
    <source>
        <dbReference type="ARBA" id="ARBA00023082"/>
    </source>
</evidence>
<dbReference type="SUPFAM" id="SSF88946">
    <property type="entry name" value="Sigma2 domain of RNA polymerase sigma factors"/>
    <property type="match status" value="1"/>
</dbReference>
<name>A0A940DT43_9BACT</name>
<keyword evidence="2 6" id="KW-0805">Transcription regulation</keyword>
<evidence type="ECO:0000259" key="8">
    <source>
        <dbReference type="Pfam" id="PF08281"/>
    </source>
</evidence>
<dbReference type="InterPro" id="IPR014284">
    <property type="entry name" value="RNA_pol_sigma-70_dom"/>
</dbReference>